<keyword evidence="3" id="KW-0575">Peroxidase</keyword>
<name>A0A158M466_9BORD</name>
<keyword evidence="7" id="KW-0676">Redox-active center</keyword>
<comment type="catalytic activity">
    <reaction evidence="11">
        <text>a hydroperoxide + [thioredoxin]-dithiol = an alcohol + [thioredoxin]-disulfide + H2O</text>
        <dbReference type="Rhea" id="RHEA:62620"/>
        <dbReference type="Rhea" id="RHEA-COMP:10698"/>
        <dbReference type="Rhea" id="RHEA-COMP:10700"/>
        <dbReference type="ChEBI" id="CHEBI:15377"/>
        <dbReference type="ChEBI" id="CHEBI:29950"/>
        <dbReference type="ChEBI" id="CHEBI:30879"/>
        <dbReference type="ChEBI" id="CHEBI:35924"/>
        <dbReference type="ChEBI" id="CHEBI:50058"/>
        <dbReference type="EC" id="1.11.1.24"/>
    </reaction>
</comment>
<dbReference type="Proteomes" id="UP000026682">
    <property type="component" value="Unassembled WGS sequence"/>
</dbReference>
<evidence type="ECO:0000313" key="15">
    <source>
        <dbReference type="Proteomes" id="UP000026682"/>
    </source>
</evidence>
<sequence>MKPYALMLTTAMALAAHTGAAHATLTPGAKAAAFTTQAAQGGQVFAFDMAQALQKGPVVLYFYPAAFTQGCSLEARNFAKAVPQYQALGATVIGVSADNIETLKKFSVSECGGKFAVAADTDGKIMKAYDAVSDKRPESAKRTSYVISPAGEVVYEFTDLSPEHHVPNTLKALREWRASHPLGK</sequence>
<dbReference type="EMBL" id="JFZZ01000081">
    <property type="protein sequence ID" value="KAK90138.1"/>
    <property type="molecule type" value="Genomic_DNA"/>
</dbReference>
<evidence type="ECO:0000256" key="1">
    <source>
        <dbReference type="ARBA" id="ARBA00003330"/>
    </source>
</evidence>
<comment type="caution">
    <text evidence="14">The sequence shown here is derived from an EMBL/GenBank/DDBJ whole genome shotgun (WGS) entry which is preliminary data.</text>
</comment>
<evidence type="ECO:0000259" key="13">
    <source>
        <dbReference type="PROSITE" id="PS51352"/>
    </source>
</evidence>
<dbReference type="Gene3D" id="3.40.30.10">
    <property type="entry name" value="Glutaredoxin"/>
    <property type="match status" value="1"/>
</dbReference>
<comment type="similarity">
    <text evidence="9">Belongs to the peroxiredoxin family. BCP/PrxQ subfamily.</text>
</comment>
<dbReference type="RefSeq" id="WP_005013800.1">
    <property type="nucleotide sequence ID" value="NZ_JFZZ01000081.1"/>
</dbReference>
<protein>
    <recommendedName>
        <fullName evidence="2">thioredoxin-dependent peroxiredoxin</fullName>
        <ecNumber evidence="2">1.11.1.24</ecNumber>
    </recommendedName>
    <alternativeName>
        <fullName evidence="8">Thioredoxin peroxidase</fullName>
    </alternativeName>
    <alternativeName>
        <fullName evidence="10">Thioredoxin-dependent peroxiredoxin Bcp</fullName>
    </alternativeName>
</protein>
<reference evidence="14 15" key="1">
    <citation type="submission" date="2014-03" db="EMBL/GenBank/DDBJ databases">
        <title>Genome sequence of Bordetella holmseii.</title>
        <authorList>
            <person name="Harvill E."/>
            <person name="Goodfield L.L."/>
            <person name="Ivanov Y."/>
            <person name="Meyer J.A."/>
            <person name="Newth C."/>
            <person name="Cassiday P."/>
            <person name="Tondella M.L."/>
            <person name="Liao P."/>
            <person name="Zimmerman J."/>
            <person name="Meert K."/>
            <person name="Wessel D."/>
            <person name="Berger J."/>
            <person name="Dean J.M."/>
            <person name="Holubkov R."/>
            <person name="Burr J."/>
            <person name="Liu T."/>
            <person name="Brinkac L.M."/>
            <person name="Sanka R."/>
            <person name="Kim M."/>
            <person name="Losada L."/>
        </authorList>
    </citation>
    <scope>NUCLEOTIDE SEQUENCE [LARGE SCALE GENOMIC DNA]</scope>
    <source>
        <strain evidence="14 15">CDC-H585-BH</strain>
    </source>
</reference>
<dbReference type="EC" id="1.11.1.24" evidence="2"/>
<keyword evidence="4" id="KW-0049">Antioxidant</keyword>
<proteinExistence type="inferred from homology"/>
<evidence type="ECO:0000256" key="3">
    <source>
        <dbReference type="ARBA" id="ARBA00022559"/>
    </source>
</evidence>
<dbReference type="AlphaFoldDB" id="A0A158M466"/>
<evidence type="ECO:0000256" key="12">
    <source>
        <dbReference type="SAM" id="SignalP"/>
    </source>
</evidence>
<dbReference type="InterPro" id="IPR000866">
    <property type="entry name" value="AhpC/TSA"/>
</dbReference>
<evidence type="ECO:0000256" key="11">
    <source>
        <dbReference type="ARBA" id="ARBA00049091"/>
    </source>
</evidence>
<evidence type="ECO:0000256" key="4">
    <source>
        <dbReference type="ARBA" id="ARBA00022862"/>
    </source>
</evidence>
<dbReference type="GeneID" id="93119989"/>
<evidence type="ECO:0000313" key="14">
    <source>
        <dbReference type="EMBL" id="KAK90138.1"/>
    </source>
</evidence>
<dbReference type="PROSITE" id="PS51352">
    <property type="entry name" value="THIOREDOXIN_2"/>
    <property type="match status" value="1"/>
</dbReference>
<dbReference type="Pfam" id="PF00578">
    <property type="entry name" value="AhpC-TSA"/>
    <property type="match status" value="1"/>
</dbReference>
<dbReference type="STRING" id="35814.BBB42_09245"/>
<evidence type="ECO:0000256" key="2">
    <source>
        <dbReference type="ARBA" id="ARBA00013017"/>
    </source>
</evidence>
<keyword evidence="12" id="KW-0732">Signal</keyword>
<dbReference type="PATRIC" id="fig|1331206.3.peg.2274"/>
<feature type="chain" id="PRO_5007628570" description="thioredoxin-dependent peroxiredoxin" evidence="12">
    <location>
        <begin position="24"/>
        <end position="184"/>
    </location>
</feature>
<evidence type="ECO:0000256" key="6">
    <source>
        <dbReference type="ARBA" id="ARBA00023157"/>
    </source>
</evidence>
<dbReference type="CDD" id="cd03017">
    <property type="entry name" value="PRX_BCP"/>
    <property type="match status" value="1"/>
</dbReference>
<dbReference type="GO" id="GO:0008379">
    <property type="term" value="F:thioredoxin peroxidase activity"/>
    <property type="evidence" value="ECO:0007669"/>
    <property type="project" value="TreeGrafter"/>
</dbReference>
<dbReference type="InterPro" id="IPR036249">
    <property type="entry name" value="Thioredoxin-like_sf"/>
</dbReference>
<keyword evidence="5" id="KW-0560">Oxidoreductase</keyword>
<dbReference type="GO" id="GO:0045454">
    <property type="term" value="P:cell redox homeostasis"/>
    <property type="evidence" value="ECO:0007669"/>
    <property type="project" value="TreeGrafter"/>
</dbReference>
<evidence type="ECO:0000256" key="5">
    <source>
        <dbReference type="ARBA" id="ARBA00023002"/>
    </source>
</evidence>
<dbReference type="InterPro" id="IPR050924">
    <property type="entry name" value="Peroxiredoxin_BCP/PrxQ"/>
</dbReference>
<feature type="signal peptide" evidence="12">
    <location>
        <begin position="1"/>
        <end position="23"/>
    </location>
</feature>
<keyword evidence="6" id="KW-1015">Disulfide bond</keyword>
<dbReference type="PANTHER" id="PTHR42801:SF4">
    <property type="entry name" value="AHPC_TSA FAMILY PROTEIN"/>
    <property type="match status" value="1"/>
</dbReference>
<comment type="function">
    <text evidence="1">Thiol-specific peroxidase that catalyzes the reduction of hydrogen peroxide and organic hydroperoxides to water and alcohols, respectively. Plays a role in cell protection against oxidative stress by detoxifying peroxides and as sensor of hydrogen peroxide-mediated signaling events.</text>
</comment>
<dbReference type="InterPro" id="IPR013766">
    <property type="entry name" value="Thioredoxin_domain"/>
</dbReference>
<gene>
    <name evidence="14" type="ORF">L497_1167</name>
</gene>
<evidence type="ECO:0000256" key="8">
    <source>
        <dbReference type="ARBA" id="ARBA00032824"/>
    </source>
</evidence>
<dbReference type="SUPFAM" id="SSF52833">
    <property type="entry name" value="Thioredoxin-like"/>
    <property type="match status" value="1"/>
</dbReference>
<dbReference type="GO" id="GO:0005737">
    <property type="term" value="C:cytoplasm"/>
    <property type="evidence" value="ECO:0007669"/>
    <property type="project" value="TreeGrafter"/>
</dbReference>
<evidence type="ECO:0000256" key="10">
    <source>
        <dbReference type="ARBA" id="ARBA00042639"/>
    </source>
</evidence>
<evidence type="ECO:0000256" key="9">
    <source>
        <dbReference type="ARBA" id="ARBA00038489"/>
    </source>
</evidence>
<dbReference type="PANTHER" id="PTHR42801">
    <property type="entry name" value="THIOREDOXIN-DEPENDENT PEROXIDE REDUCTASE"/>
    <property type="match status" value="1"/>
</dbReference>
<organism evidence="14 15">
    <name type="scientific">Bordetella holmesii CDC-H585-BH</name>
    <dbReference type="NCBI Taxonomy" id="1331206"/>
    <lineage>
        <taxon>Bacteria</taxon>
        <taxon>Pseudomonadati</taxon>
        <taxon>Pseudomonadota</taxon>
        <taxon>Betaproteobacteria</taxon>
        <taxon>Burkholderiales</taxon>
        <taxon>Alcaligenaceae</taxon>
        <taxon>Bordetella</taxon>
    </lineage>
</organism>
<feature type="domain" description="Thioredoxin" evidence="13">
    <location>
        <begin position="25"/>
        <end position="178"/>
    </location>
</feature>
<dbReference type="GO" id="GO:0034599">
    <property type="term" value="P:cellular response to oxidative stress"/>
    <property type="evidence" value="ECO:0007669"/>
    <property type="project" value="TreeGrafter"/>
</dbReference>
<evidence type="ECO:0000256" key="7">
    <source>
        <dbReference type="ARBA" id="ARBA00023284"/>
    </source>
</evidence>
<accession>A0A158M466</accession>